<dbReference type="PANTHER" id="PTHR34179:SF1">
    <property type="entry name" value="TUMOR PROTEIN P53-INDUCIBLE PROTEIN 13"/>
    <property type="match status" value="1"/>
</dbReference>
<proteinExistence type="predicted"/>
<keyword evidence="1" id="KW-1133">Transmembrane helix</keyword>
<dbReference type="AlphaFoldDB" id="H5SV00"/>
<accession>H5SV00</accession>
<name>H5SV00_ACEAU</name>
<reference evidence="2" key="1">
    <citation type="journal article" date="2005" name="Environ. Microbiol.">
        <title>Genetic and functional properties of uncultivated thermophilic crenarchaeotes from a subsurface gold mine as revealed by analysis of genome fragments.</title>
        <authorList>
            <person name="Nunoura T."/>
            <person name="Hirayama H."/>
            <person name="Takami H."/>
            <person name="Oida H."/>
            <person name="Nishi S."/>
            <person name="Shimamura S."/>
            <person name="Suzuki Y."/>
            <person name="Inagaki F."/>
            <person name="Takai K."/>
            <person name="Nealson K.H."/>
            <person name="Horikoshi K."/>
        </authorList>
    </citation>
    <scope>NUCLEOTIDE SEQUENCE</scope>
</reference>
<dbReference type="InterPro" id="IPR021454">
    <property type="entry name" value="DUF3105"/>
</dbReference>
<dbReference type="PANTHER" id="PTHR34179">
    <property type="entry name" value="TUMOR PROTEIN P53-INDUCIBLE PROTEIN 13"/>
    <property type="match status" value="1"/>
</dbReference>
<keyword evidence="1" id="KW-0472">Membrane</keyword>
<evidence type="ECO:0000313" key="2">
    <source>
        <dbReference type="EMBL" id="BAL59429.1"/>
    </source>
</evidence>
<protein>
    <submittedName>
        <fullName evidence="2">Hypothetical conserved protein</fullName>
    </submittedName>
</protein>
<reference evidence="2" key="2">
    <citation type="journal article" date="2012" name="PLoS ONE">
        <title>A Deeply Branching Thermophilic Bacterium with an Ancient Acetyl-CoA Pathway Dominates a Subsurface Ecosystem.</title>
        <authorList>
            <person name="Takami H."/>
            <person name="Noguchi H."/>
            <person name="Takaki Y."/>
            <person name="Uchiyama I."/>
            <person name="Toyoda A."/>
            <person name="Nishi S."/>
            <person name="Chee G.-J."/>
            <person name="Arai W."/>
            <person name="Nunoura T."/>
            <person name="Itoh T."/>
            <person name="Hattori M."/>
            <person name="Takai K."/>
        </authorList>
    </citation>
    <scope>NUCLEOTIDE SEQUENCE</scope>
</reference>
<dbReference type="GO" id="GO:0005737">
    <property type="term" value="C:cytoplasm"/>
    <property type="evidence" value="ECO:0007669"/>
    <property type="project" value="TreeGrafter"/>
</dbReference>
<dbReference type="EMBL" id="AP011803">
    <property type="protein sequence ID" value="BAL59429.1"/>
    <property type="molecule type" value="Genomic_DNA"/>
</dbReference>
<gene>
    <name evidence="2" type="ORF">HGMM_OP4C065</name>
</gene>
<dbReference type="Pfam" id="PF11303">
    <property type="entry name" value="DUF3105"/>
    <property type="match status" value="1"/>
</dbReference>
<feature type="transmembrane region" description="Helical" evidence="1">
    <location>
        <begin position="20"/>
        <end position="39"/>
    </location>
</feature>
<keyword evidence="1" id="KW-0812">Transmembrane</keyword>
<evidence type="ECO:0000256" key="1">
    <source>
        <dbReference type="SAM" id="Phobius"/>
    </source>
</evidence>
<organism evidence="2">
    <name type="scientific">Acetithermum autotrophicum</name>
    <dbReference type="NCBI Taxonomy" id="1446466"/>
    <lineage>
        <taxon>Bacteria</taxon>
        <taxon>Candidatus Bipolaricaulota</taxon>
        <taxon>Candidatus Acetithermum</taxon>
    </lineage>
</organism>
<sequence>MGEKKRRHGEIKQPSRWRPWLWIVIGIGALGLIAAIGVFQSSQTSFEAQPLPKRGDANLLKNVQSFPSEGTEHVPESIQITYNTNPPTSGRHYGRETPGGFYVEPRPAGNLVHSLEHGAVVIYYDPAQLTDEIRQSLTRFVQAHRDPWASVIVVPNPDPKPEAPFILTAWTKMLKLEHYDVPTIRAFLAEYLGRGPENPVR</sequence>